<dbReference type="GO" id="GO:0005829">
    <property type="term" value="C:cytosol"/>
    <property type="evidence" value="ECO:0007669"/>
    <property type="project" value="TreeGrafter"/>
</dbReference>
<dbReference type="GO" id="GO:0070086">
    <property type="term" value="P:ubiquitin-dependent endocytosis"/>
    <property type="evidence" value="ECO:0007669"/>
    <property type="project" value="TreeGrafter"/>
</dbReference>
<keyword evidence="5" id="KW-1185">Reference proteome</keyword>
<evidence type="ECO:0000256" key="2">
    <source>
        <dbReference type="SAM" id="MobiDB-lite"/>
    </source>
</evidence>
<evidence type="ECO:0000256" key="1">
    <source>
        <dbReference type="SAM" id="Coils"/>
    </source>
</evidence>
<dbReference type="InterPro" id="IPR050357">
    <property type="entry name" value="Arrestin_domain-protein"/>
</dbReference>
<organism evidence="4 5">
    <name type="scientific">Lachancea mirantina</name>
    <dbReference type="NCBI Taxonomy" id="1230905"/>
    <lineage>
        <taxon>Eukaryota</taxon>
        <taxon>Fungi</taxon>
        <taxon>Dikarya</taxon>
        <taxon>Ascomycota</taxon>
        <taxon>Saccharomycotina</taxon>
        <taxon>Saccharomycetes</taxon>
        <taxon>Saccharomycetales</taxon>
        <taxon>Saccharomycetaceae</taxon>
        <taxon>Lachancea</taxon>
    </lineage>
</organism>
<feature type="region of interest" description="Disordered" evidence="2">
    <location>
        <begin position="376"/>
        <end position="404"/>
    </location>
</feature>
<dbReference type="GO" id="GO:0005886">
    <property type="term" value="C:plasma membrane"/>
    <property type="evidence" value="ECO:0007669"/>
    <property type="project" value="TreeGrafter"/>
</dbReference>
<evidence type="ECO:0000313" key="5">
    <source>
        <dbReference type="Proteomes" id="UP000191024"/>
    </source>
</evidence>
<gene>
    <name evidence="4" type="ORF">LAMI_0F06524G</name>
</gene>
<dbReference type="PANTHER" id="PTHR11188:SF76">
    <property type="entry name" value="PROTEIN LDB19"/>
    <property type="match status" value="1"/>
</dbReference>
<evidence type="ECO:0000259" key="3">
    <source>
        <dbReference type="Pfam" id="PF13002"/>
    </source>
</evidence>
<reference evidence="5" key="1">
    <citation type="submission" date="2016-03" db="EMBL/GenBank/DDBJ databases">
        <authorList>
            <person name="Devillers H."/>
        </authorList>
    </citation>
    <scope>NUCLEOTIDE SEQUENCE [LARGE SCALE GENOMIC DNA]</scope>
</reference>
<dbReference type="InterPro" id="IPR024391">
    <property type="entry name" value="LDB19_N"/>
</dbReference>
<dbReference type="Pfam" id="PF13002">
    <property type="entry name" value="LDB19"/>
    <property type="match status" value="1"/>
</dbReference>
<dbReference type="AlphaFoldDB" id="A0A1G4JZ83"/>
<name>A0A1G4JZ83_9SACH</name>
<proteinExistence type="predicted"/>
<keyword evidence="1" id="KW-0175">Coiled coil</keyword>
<dbReference type="GO" id="GO:0030674">
    <property type="term" value="F:protein-macromolecule adaptor activity"/>
    <property type="evidence" value="ECO:0007669"/>
    <property type="project" value="TreeGrafter"/>
</dbReference>
<evidence type="ECO:0000313" key="4">
    <source>
        <dbReference type="EMBL" id="SCU96428.1"/>
    </source>
</evidence>
<dbReference type="GO" id="GO:0031625">
    <property type="term" value="F:ubiquitin protein ligase binding"/>
    <property type="evidence" value="ECO:0007669"/>
    <property type="project" value="TreeGrafter"/>
</dbReference>
<dbReference type="Proteomes" id="UP000191024">
    <property type="component" value="Chromosome F"/>
</dbReference>
<dbReference type="PANTHER" id="PTHR11188">
    <property type="entry name" value="ARRESTIN DOMAIN CONTAINING PROTEIN"/>
    <property type="match status" value="1"/>
</dbReference>
<feature type="coiled-coil region" evidence="1">
    <location>
        <begin position="319"/>
        <end position="346"/>
    </location>
</feature>
<dbReference type="EMBL" id="LT598467">
    <property type="protein sequence ID" value="SCU96428.1"/>
    <property type="molecule type" value="Genomic_DNA"/>
</dbReference>
<accession>A0A1G4JZ83</accession>
<feature type="compositionally biased region" description="Polar residues" evidence="2">
    <location>
        <begin position="376"/>
        <end position="386"/>
    </location>
</feature>
<feature type="domain" description="LDB19 N-terminal" evidence="3">
    <location>
        <begin position="135"/>
        <end position="325"/>
    </location>
</feature>
<protein>
    <submittedName>
        <fullName evidence="4">LAMI_0F06524g1_1</fullName>
    </submittedName>
</protein>
<dbReference type="STRING" id="1230905.A0A1G4JZ83"/>
<dbReference type="OrthoDB" id="3832628at2759"/>
<feature type="region of interest" description="Disordered" evidence="2">
    <location>
        <begin position="676"/>
        <end position="699"/>
    </location>
</feature>
<sequence>MLAKLGHHGDKKGLDTHSKDNSFLGKTDDLVELLIDIESPPCVLYGSATESTGALLSGLLKLRVHDPFDTLFRSEPLSPVTSSSRKKKNVSNLNSALSHTLSHLSLSSPNITPTNSGTSLNFGLQKYTKICVKSVTLSFVQKVTYSKPFLPSVHAISSCMNCRSKTTELARWDIVTEDTNIPIGDHAYPFSNYLPGSIPATARLGADADTDIKYELIAIASYRSLGKTKGKSNDQSITQLRLPISVTRSILRGPDRNSLRVFPPTDLTATAVLPNVVYPKSTFPLELKIDGVSTEDRRWRMRRLNWRIEEKARVRLNACDMHKAHLEEYEKKVEKSEALKKKRNAKPAKRAYDAGPTTTTSIFTLENAAALIDTQEASQEDNQGQNVDDDQPASEENLIHPSDDALREERLEVQQRIRQERLQPELKHETALFTEEIRTVACGEVKDGWKSDFSGAGKIELVTDIDCMELNSGVTNPINRASSSKPIPDTGSQRATVACDTEDPHLSVFVQHFLILELVVAEEALQYANGQPIVKKASSASSKGNQNNAEQRLAELSPMFVAKNATVPDTVPTASGAAPSKDINNARQPRIMSVATGAARVLRMQFRLTITERSGLGISWDDEVPPTYQDVRLLSPPSYEKSMKNPPAHVGKSFAAVQPTASLNEIQGDRHRFSSQGLSELSRPPRAHHHCNTTQPQETVLHSPPLESIISIQGNACHDHIMTPQNTRNVGLPNVSEVFDTDRITQ</sequence>